<evidence type="ECO:0000313" key="4">
    <source>
        <dbReference type="EMBL" id="GMS93259.1"/>
    </source>
</evidence>
<protein>
    <recommendedName>
        <fullName evidence="3">NELL2-like EGF domain-containing protein</fullName>
    </recommendedName>
</protein>
<dbReference type="Proteomes" id="UP001432027">
    <property type="component" value="Unassembled WGS sequence"/>
</dbReference>
<feature type="domain" description="NELL2-like EGF" evidence="3">
    <location>
        <begin position="22"/>
        <end position="52"/>
    </location>
</feature>
<evidence type="ECO:0000256" key="1">
    <source>
        <dbReference type="ARBA" id="ARBA00022536"/>
    </source>
</evidence>
<dbReference type="Gene3D" id="2.10.25.10">
    <property type="entry name" value="Laminin"/>
    <property type="match status" value="1"/>
</dbReference>
<dbReference type="InterPro" id="IPR024731">
    <property type="entry name" value="NELL2-like_EGF"/>
</dbReference>
<organism evidence="4 5">
    <name type="scientific">Pristionchus entomophagus</name>
    <dbReference type="NCBI Taxonomy" id="358040"/>
    <lineage>
        <taxon>Eukaryota</taxon>
        <taxon>Metazoa</taxon>
        <taxon>Ecdysozoa</taxon>
        <taxon>Nematoda</taxon>
        <taxon>Chromadorea</taxon>
        <taxon>Rhabditida</taxon>
        <taxon>Rhabditina</taxon>
        <taxon>Diplogasteromorpha</taxon>
        <taxon>Diplogasteroidea</taxon>
        <taxon>Neodiplogasteridae</taxon>
        <taxon>Pristionchus</taxon>
    </lineage>
</organism>
<evidence type="ECO:0000313" key="5">
    <source>
        <dbReference type="Proteomes" id="UP001432027"/>
    </source>
</evidence>
<comment type="caution">
    <text evidence="4">The sequence shown here is derived from an EMBL/GenBank/DDBJ whole genome shotgun (WGS) entry which is preliminary data.</text>
</comment>
<dbReference type="Pfam" id="PF12947">
    <property type="entry name" value="EGF_3"/>
    <property type="match status" value="1"/>
</dbReference>
<name>A0AAV5TD84_9BILA</name>
<reference evidence="4" key="1">
    <citation type="submission" date="2023-10" db="EMBL/GenBank/DDBJ databases">
        <title>Genome assembly of Pristionchus species.</title>
        <authorList>
            <person name="Yoshida K."/>
            <person name="Sommer R.J."/>
        </authorList>
    </citation>
    <scope>NUCLEOTIDE SEQUENCE</scope>
    <source>
        <strain evidence="4">RS0144</strain>
    </source>
</reference>
<keyword evidence="2" id="KW-1015">Disulfide bond</keyword>
<dbReference type="AlphaFoldDB" id="A0AAV5TD84"/>
<proteinExistence type="predicted"/>
<evidence type="ECO:0000256" key="2">
    <source>
        <dbReference type="ARBA" id="ARBA00023157"/>
    </source>
</evidence>
<dbReference type="EMBL" id="BTSX01000004">
    <property type="protein sequence ID" value="GMS93259.1"/>
    <property type="molecule type" value="Genomic_DNA"/>
</dbReference>
<keyword evidence="5" id="KW-1185">Reference proteome</keyword>
<evidence type="ECO:0000259" key="3">
    <source>
        <dbReference type="Pfam" id="PF12947"/>
    </source>
</evidence>
<accession>A0AAV5TD84</accession>
<gene>
    <name evidence="4" type="ORF">PENTCL1PPCAC_15434</name>
</gene>
<sequence length="113" mass="12809">MKTCSSIELVEWHYDITTTALRHDNCHKLANCTNEQPLFSCKCNEPHTGDGRNVCELPEMCTTNNDNDCPKDADCHGLKEKDASGNWVTCSCKTKGFEFNNKTRQCEDINECE</sequence>
<keyword evidence="1" id="KW-0245">EGF-like domain</keyword>